<dbReference type="InterPro" id="IPR014436">
    <property type="entry name" value="Extradiol_dOase_DODA"/>
</dbReference>
<evidence type="ECO:0000313" key="7">
    <source>
        <dbReference type="EMBL" id="MFK4753057.1"/>
    </source>
</evidence>
<keyword evidence="7" id="KW-0223">Dioxygenase</keyword>
<evidence type="ECO:0000256" key="2">
    <source>
        <dbReference type="ARBA" id="ARBA00007581"/>
    </source>
</evidence>
<dbReference type="PIRSF" id="PIRSF006157">
    <property type="entry name" value="Doxgns_DODA"/>
    <property type="match status" value="1"/>
</dbReference>
<dbReference type="Gene3D" id="3.40.830.10">
    <property type="entry name" value="LigB-like"/>
    <property type="match status" value="1"/>
</dbReference>
<evidence type="ECO:0000313" key="8">
    <source>
        <dbReference type="Proteomes" id="UP001620597"/>
    </source>
</evidence>
<comment type="caution">
    <text evidence="7">The sequence shown here is derived from an EMBL/GenBank/DDBJ whole genome shotgun (WGS) entry which is preliminary data.</text>
</comment>
<dbReference type="RefSeq" id="WP_369855978.1">
    <property type="nucleotide sequence ID" value="NZ_JBBKTX010000013.1"/>
</dbReference>
<comment type="similarity">
    <text evidence="2">Belongs to the DODA-type extradiol aromatic ring-opening dioxygenase family.</text>
</comment>
<dbReference type="SUPFAM" id="SSF53213">
    <property type="entry name" value="LigB-like"/>
    <property type="match status" value="1"/>
</dbReference>
<dbReference type="InterPro" id="IPR004183">
    <property type="entry name" value="Xdiol_dOase_suB"/>
</dbReference>
<dbReference type="EMBL" id="JBBKTX010000013">
    <property type="protein sequence ID" value="MFK4753057.1"/>
    <property type="molecule type" value="Genomic_DNA"/>
</dbReference>
<dbReference type="GO" id="GO:0051213">
    <property type="term" value="F:dioxygenase activity"/>
    <property type="evidence" value="ECO:0007669"/>
    <property type="project" value="UniProtKB-KW"/>
</dbReference>
<keyword evidence="4" id="KW-0862">Zinc</keyword>
<dbReference type="EC" id="1.13.-.-" evidence="7"/>
<dbReference type="PANTHER" id="PTHR30096:SF0">
    <property type="entry name" value="4,5-DOPA DIOXYGENASE EXTRADIOL-LIKE PROTEIN"/>
    <property type="match status" value="1"/>
</dbReference>
<accession>A0ABW8NJA9</accession>
<evidence type="ECO:0000259" key="6">
    <source>
        <dbReference type="Pfam" id="PF02900"/>
    </source>
</evidence>
<sequence length="270" mass="30335">MSPVKMPTVFIPHGGGPWPFVDLHGRFGDDEMRALSQFLRRYPDTLPQRPKALLVISAHWEAPVITLGTSPHPPMLYDYYNFPPESYDIQWPAPGYPQLAPRVAELLHKAGFATDADDQRGYDHGTFVPLKVMFPDADIPVLQMSMLRSMNPAQHIQIGQALQPLREEGILIIGSGMSFHNLRQLRTPACKQLSKPFDEWLQEIALKTPEERERKLSDWVSAPNARLVHPREEHLIPMMVIAGAAGQDPGRIVFNGLFGGAWVSGIEYSQ</sequence>
<keyword evidence="5 7" id="KW-0560">Oxidoreductase</keyword>
<comment type="cofactor">
    <cofactor evidence="1">
        <name>Zn(2+)</name>
        <dbReference type="ChEBI" id="CHEBI:29105"/>
    </cofactor>
</comment>
<name>A0ABW8NJA9_9GAMM</name>
<evidence type="ECO:0000256" key="1">
    <source>
        <dbReference type="ARBA" id="ARBA00001947"/>
    </source>
</evidence>
<dbReference type="PANTHER" id="PTHR30096">
    <property type="entry name" value="4,5-DOPA DIOXYGENASE EXTRADIOL-LIKE PROTEIN"/>
    <property type="match status" value="1"/>
</dbReference>
<keyword evidence="8" id="KW-1185">Reference proteome</keyword>
<organism evidence="7 8">
    <name type="scientific">Oceanobacter antarcticus</name>
    <dbReference type="NCBI Taxonomy" id="3133425"/>
    <lineage>
        <taxon>Bacteria</taxon>
        <taxon>Pseudomonadati</taxon>
        <taxon>Pseudomonadota</taxon>
        <taxon>Gammaproteobacteria</taxon>
        <taxon>Oceanospirillales</taxon>
        <taxon>Oceanospirillaceae</taxon>
        <taxon>Oceanobacter</taxon>
    </lineage>
</organism>
<evidence type="ECO:0000256" key="3">
    <source>
        <dbReference type="ARBA" id="ARBA00022723"/>
    </source>
</evidence>
<dbReference type="Pfam" id="PF02900">
    <property type="entry name" value="LigB"/>
    <property type="match status" value="1"/>
</dbReference>
<evidence type="ECO:0000256" key="5">
    <source>
        <dbReference type="ARBA" id="ARBA00023002"/>
    </source>
</evidence>
<gene>
    <name evidence="7" type="ORF">WG929_11605</name>
</gene>
<reference evidence="7 8" key="1">
    <citation type="submission" date="2024-03" db="EMBL/GenBank/DDBJ databases">
        <title>High-quality draft genome sequence of Oceanobacter sp. wDCs-4.</title>
        <authorList>
            <person name="Dong C."/>
        </authorList>
    </citation>
    <scope>NUCLEOTIDE SEQUENCE [LARGE SCALE GENOMIC DNA]</scope>
    <source>
        <strain evidence="8">wDCs-4</strain>
    </source>
</reference>
<keyword evidence="3" id="KW-0479">Metal-binding</keyword>
<protein>
    <submittedName>
        <fullName evidence="7">Class III extradiol ring-cleavage dioxygenase</fullName>
        <ecNumber evidence="7">1.13.-.-</ecNumber>
    </submittedName>
</protein>
<dbReference type="CDD" id="cd07363">
    <property type="entry name" value="45_DOPA_Dioxygenase"/>
    <property type="match status" value="1"/>
</dbReference>
<dbReference type="Proteomes" id="UP001620597">
    <property type="component" value="Unassembled WGS sequence"/>
</dbReference>
<feature type="domain" description="Extradiol ring-cleavage dioxygenase class III enzyme subunit B" evidence="6">
    <location>
        <begin position="47"/>
        <end position="251"/>
    </location>
</feature>
<proteinExistence type="inferred from homology"/>
<evidence type="ECO:0000256" key="4">
    <source>
        <dbReference type="ARBA" id="ARBA00022833"/>
    </source>
</evidence>